<evidence type="ECO:0000313" key="4">
    <source>
        <dbReference type="Proteomes" id="UP001501337"/>
    </source>
</evidence>
<dbReference type="SUPFAM" id="SSF52540">
    <property type="entry name" value="P-loop containing nucleoside triphosphate hydrolases"/>
    <property type="match status" value="2"/>
</dbReference>
<gene>
    <name evidence="3" type="ORF">GCM10022278_27280</name>
</gene>
<dbReference type="PANTHER" id="PTHR47642">
    <property type="entry name" value="ATP-DEPENDENT DNA HELICASE"/>
    <property type="match status" value="1"/>
</dbReference>
<name>A0ABP7PMN0_9GAMM</name>
<dbReference type="PANTHER" id="PTHR47642:SF7">
    <property type="entry name" value="ATP-DEPENDENT DNA HELICASE PIF1"/>
    <property type="match status" value="1"/>
</dbReference>
<dbReference type="InterPro" id="IPR010285">
    <property type="entry name" value="DNA_helicase_pif1-like_DEAD"/>
</dbReference>
<comment type="caution">
    <text evidence="3">The sequence shown here is derived from an EMBL/GenBank/DDBJ whole genome shotgun (WGS) entry which is preliminary data.</text>
</comment>
<dbReference type="Gene3D" id="3.40.50.300">
    <property type="entry name" value="P-loop containing nucleotide triphosphate hydrolases"/>
    <property type="match status" value="1"/>
</dbReference>
<dbReference type="Pfam" id="PF05970">
    <property type="entry name" value="PIF1"/>
    <property type="match status" value="1"/>
</dbReference>
<reference evidence="4" key="1">
    <citation type="journal article" date="2019" name="Int. J. Syst. Evol. Microbiol.">
        <title>The Global Catalogue of Microorganisms (GCM) 10K type strain sequencing project: providing services to taxonomists for standard genome sequencing and annotation.</title>
        <authorList>
            <consortium name="The Broad Institute Genomics Platform"/>
            <consortium name="The Broad Institute Genome Sequencing Center for Infectious Disease"/>
            <person name="Wu L."/>
            <person name="Ma J."/>
        </authorList>
    </citation>
    <scope>NUCLEOTIDE SEQUENCE [LARGE SCALE GENOMIC DNA]</scope>
    <source>
        <strain evidence="4">JCM 17555</strain>
    </source>
</reference>
<dbReference type="RefSeq" id="WP_344807266.1">
    <property type="nucleotide sequence ID" value="NZ_BAABBO010000011.1"/>
</dbReference>
<dbReference type="EMBL" id="BAABBO010000011">
    <property type="protein sequence ID" value="GAA3968083.1"/>
    <property type="molecule type" value="Genomic_DNA"/>
</dbReference>
<evidence type="ECO:0000313" key="3">
    <source>
        <dbReference type="EMBL" id="GAA3968083.1"/>
    </source>
</evidence>
<keyword evidence="4" id="KW-1185">Reference proteome</keyword>
<organism evidence="3 4">
    <name type="scientific">Allohahella marinimesophila</name>
    <dbReference type="NCBI Taxonomy" id="1054972"/>
    <lineage>
        <taxon>Bacteria</taxon>
        <taxon>Pseudomonadati</taxon>
        <taxon>Pseudomonadota</taxon>
        <taxon>Gammaproteobacteria</taxon>
        <taxon>Oceanospirillales</taxon>
        <taxon>Hahellaceae</taxon>
        <taxon>Allohahella</taxon>
    </lineage>
</organism>
<dbReference type="InterPro" id="IPR051055">
    <property type="entry name" value="PIF1_helicase"/>
</dbReference>
<feature type="domain" description="DNA helicase Pif1-like DEAD-box helicase" evidence="2">
    <location>
        <begin position="68"/>
        <end position="206"/>
    </location>
</feature>
<evidence type="ECO:0000256" key="1">
    <source>
        <dbReference type="SAM" id="MobiDB-lite"/>
    </source>
</evidence>
<protein>
    <recommendedName>
        <fullName evidence="2">DNA helicase Pif1-like DEAD-box helicase domain-containing protein</fullName>
    </recommendedName>
</protein>
<evidence type="ECO:0000259" key="2">
    <source>
        <dbReference type="Pfam" id="PF05970"/>
    </source>
</evidence>
<feature type="region of interest" description="Disordered" evidence="1">
    <location>
        <begin position="484"/>
        <end position="507"/>
    </location>
</feature>
<dbReference type="Proteomes" id="UP001501337">
    <property type="component" value="Unassembled WGS sequence"/>
</dbReference>
<dbReference type="InterPro" id="IPR027417">
    <property type="entry name" value="P-loop_NTPase"/>
</dbReference>
<dbReference type="CDD" id="cd18809">
    <property type="entry name" value="SF1_C_RecD"/>
    <property type="match status" value="1"/>
</dbReference>
<sequence>MSIWDDMAKLAKARLGSNALERIDVASVQNSIIPEKGRAAAKRYSHGDEPLGDIDILPEYEFVAEAMRQGVPALFLTGKAGTGKSTLVRWLVRELSDCAVLAPTAIAAVNIGGATIHSLFSLPAEPIDPDREYVQRSERKAVLSKLKYLIIDEVSMVLPNVVDAMDRILQSARRNEAPFGGVSVLFVGDLLQLPPVVSTREEAVYFSHRYRTQYFFSAEALQAGLLPVVLKRVRRQSDLRFIQALDHIRLNHEHRDSVALLNRHCYRDKLQEEDKPSASSALTLVPTNAVATAINLRQLNALENEPQRFEASVTGHIPLDKWNLAVPPVLELKVGAKVIFLKNKLPEYINGDTGEVVGFEADSIRVKKDRTDNVVLVSRESWNRYRYTYDYETMRIERTIIGSFRQFPLNLGWAITIHKSQGMSLDEVTVDLGSGAFCEGQTYVALSRCRTLDGIRLVRPIAMSDVRVDQKVLQFYKAAGISVEPEQDNDPDQTRAWLEGDSNVQLH</sequence>
<proteinExistence type="predicted"/>
<accession>A0ABP7PMN0</accession>